<comment type="subunit">
    <text evidence="10">Interacts with KLC2 (via TPR repeats). Interacts with KIF5B. Interacts with BORCS5. Interacts (via RUN domain) with ARL8B (GTP-bound form); PLEKHM1 and PLEKHM2 compete for interaction with ARL8B. Interacts with ARL8A.</text>
</comment>
<feature type="compositionally biased region" description="Basic and acidic residues" evidence="12">
    <location>
        <begin position="419"/>
        <end position="433"/>
    </location>
</feature>
<dbReference type="SMART" id="SM00593">
    <property type="entry name" value="RUN"/>
    <property type="match status" value="1"/>
</dbReference>
<dbReference type="Proteomes" id="UP000261620">
    <property type="component" value="Unplaced"/>
</dbReference>
<keyword evidence="6" id="KW-0458">Lysosome</keyword>
<evidence type="ECO:0000256" key="10">
    <source>
        <dbReference type="ARBA" id="ARBA00064695"/>
    </source>
</evidence>
<dbReference type="InterPro" id="IPR001849">
    <property type="entry name" value="PH_domain"/>
</dbReference>
<dbReference type="Pfam" id="PF23142">
    <property type="entry name" value="PH_PLEKHM2"/>
    <property type="match status" value="1"/>
</dbReference>
<dbReference type="SUPFAM" id="SSF140741">
    <property type="entry name" value="RUN domain-like"/>
    <property type="match status" value="1"/>
</dbReference>
<dbReference type="GO" id="GO:0032418">
    <property type="term" value="P:lysosome localization"/>
    <property type="evidence" value="ECO:0007669"/>
    <property type="project" value="TreeGrafter"/>
</dbReference>
<dbReference type="InterPro" id="IPR053015">
    <property type="entry name" value="PH_domain-containing_M2"/>
</dbReference>
<comment type="subcellular location">
    <subcellularLocation>
        <location evidence="1">Cytoplasm</location>
    </subcellularLocation>
    <subcellularLocation>
        <location evidence="8">Endomembrane system</location>
        <topology evidence="8">Peripheral membrane protein</topology>
        <orientation evidence="8">Cytoplasmic side</orientation>
    </subcellularLocation>
    <subcellularLocation>
        <location evidence="7">Lysosome membrane</location>
        <topology evidence="7">Peripheral membrane protein</topology>
    </subcellularLocation>
</comment>
<name>A0A3Q4BJD9_MOLML</name>
<evidence type="ECO:0000256" key="12">
    <source>
        <dbReference type="SAM" id="MobiDB-lite"/>
    </source>
</evidence>
<dbReference type="Ensembl" id="ENSMMOT00000020386.1">
    <property type="protein sequence ID" value="ENSMMOP00000020052.1"/>
    <property type="gene ID" value="ENSMMOG00000015234.1"/>
</dbReference>
<dbReference type="FunFam" id="1.20.58.900:FF:000004">
    <property type="entry name" value="pleckstrin homology domain-containing family M member 2 isoform X2"/>
    <property type="match status" value="1"/>
</dbReference>
<evidence type="ECO:0000256" key="11">
    <source>
        <dbReference type="ARBA" id="ARBA00068201"/>
    </source>
</evidence>
<evidence type="ECO:0000256" key="5">
    <source>
        <dbReference type="ARBA" id="ARBA00023136"/>
    </source>
</evidence>
<dbReference type="FunFam" id="2.30.29.30:FF:000148">
    <property type="entry name" value="pleckstrin homology domain-containing family M member 2"/>
    <property type="match status" value="1"/>
</dbReference>
<dbReference type="CDD" id="cd17680">
    <property type="entry name" value="RUN_PLEKHM2"/>
    <property type="match status" value="1"/>
</dbReference>
<reference evidence="15" key="2">
    <citation type="submission" date="2025-09" db="UniProtKB">
        <authorList>
            <consortium name="Ensembl"/>
        </authorList>
    </citation>
    <scope>IDENTIFICATION</scope>
</reference>
<sequence length="938" mass="104575">MDQLKVKDRILENISLSVKKLQSYFAACEDETPAIRNHDRVLQRLCEHLDHALLYGLQDISSGYWVLVLHFTRREAVRQIDELQHIATNLGRSRAWLYLALNESSLESYLRLFHENQALLHKYYFKNALVCSHDHLALFLTLVSGLEFIRFDLELDVPYLDVAPYMPEYYKPQNLLDFEDRLPSSDSLSLHSFTSFTSTNLEWDDSAIAPSSEGKHCPPSSVVLSASSVKVKVGTHLSPPSPMFRHQCFNEDSDTNTTNTSADVTPVHVASRLNAATAGGDAENGRNELEVIRKPVKKRRGKGSTDSSSSIHNSVSSEHMDLDNSLGASGDVDLLNCTLIQLDSEEEVRRSRVGSETVDEGNEGTEEGLLRLPQMTDTSMDTVGQPLRDVMDRLNGALDREENNECFDQVPAPSTQQPFREDSGGEPPDRAPRETSLFPQPTSPNSLQASPAATDLCCVAPISAGADSSGGGDYDAAKHGQSQTLSGVKGEGESEAAAGPGLIFLSYSCFRVDNNHLLLLMIHVFRENEEQLFKMLRMSTGHMEGDLQPLYLLLTDCYIYLLRKGAAEKPYTVEDAVSYNELDYLSVGLDQQTVTVVCTNRRRKFLLDTADVSLTFWFLSVLKSAMVKGCREPPYPSVLTDATMEKLALTKFVSQESQCEVTEVSIQLYSLVHWEDPMDMAQCLSPSYGAPSNTKEGTLQYHAGTTYLGKELWKNCYLVLSKGILYMYAERTDVTPLLSVTMGGEHCGGCRRSNSTERPHAFHVILTERPPLELSANNERDMAEWMQLLCQSVSKGVVPQGVAPTPCIPCCLVVTDRKLLTCHQDCQTSFFRSLGSVDICDVTAVSLEANKEYCVIEFAADRTHFLPPWVLYFSGCEERDRLLEALDKTWRAMFQVGTLIISCLSLLKRCSEALVLMNSAWQRADSLARGRAQREPWC</sequence>
<feature type="domain" description="PH" evidence="13">
    <location>
        <begin position="692"/>
        <end position="794"/>
    </location>
</feature>
<evidence type="ECO:0000256" key="8">
    <source>
        <dbReference type="ARBA" id="ARBA00029433"/>
    </source>
</evidence>
<evidence type="ECO:0000256" key="1">
    <source>
        <dbReference type="ARBA" id="ARBA00004496"/>
    </source>
</evidence>
<feature type="compositionally biased region" description="Acidic residues" evidence="12">
    <location>
        <begin position="357"/>
        <end position="366"/>
    </location>
</feature>
<feature type="compositionally biased region" description="Polar residues" evidence="12">
    <location>
        <begin position="437"/>
        <end position="450"/>
    </location>
</feature>
<dbReference type="GO" id="GO:0005765">
    <property type="term" value="C:lysosomal membrane"/>
    <property type="evidence" value="ECO:0007669"/>
    <property type="project" value="UniProtKB-SubCell"/>
</dbReference>
<dbReference type="CDD" id="cd13309">
    <property type="entry name" value="PH_SKIP"/>
    <property type="match status" value="1"/>
</dbReference>
<dbReference type="InterPro" id="IPR057288">
    <property type="entry name" value="PH_PLEKHM2"/>
</dbReference>
<dbReference type="AlphaFoldDB" id="A0A3Q4BJD9"/>
<dbReference type="InterPro" id="IPR047327">
    <property type="entry name" value="RUN_PLEKHM2"/>
</dbReference>
<dbReference type="GO" id="GO:0007030">
    <property type="term" value="P:Golgi organization"/>
    <property type="evidence" value="ECO:0007669"/>
    <property type="project" value="TreeGrafter"/>
</dbReference>
<feature type="region of interest" description="Disordered" evidence="12">
    <location>
        <begin position="403"/>
        <end position="450"/>
    </location>
</feature>
<accession>A0A3Q4BJD9</accession>
<evidence type="ECO:0000256" key="9">
    <source>
        <dbReference type="ARBA" id="ARBA00056822"/>
    </source>
</evidence>
<dbReference type="PROSITE" id="PS50826">
    <property type="entry name" value="RUN"/>
    <property type="match status" value="1"/>
</dbReference>
<reference evidence="15" key="1">
    <citation type="submission" date="2025-08" db="UniProtKB">
        <authorList>
            <consortium name="Ensembl"/>
        </authorList>
    </citation>
    <scope>IDENTIFICATION</scope>
</reference>
<dbReference type="PANTHER" id="PTHR46556">
    <property type="entry name" value="PLECKSTRIN HOMOLOGY DOMAIN-CONTAINING FAMILY M MEMBER 2"/>
    <property type="match status" value="1"/>
</dbReference>
<keyword evidence="3" id="KW-0597">Phosphoprotein</keyword>
<dbReference type="SMART" id="SM00233">
    <property type="entry name" value="PH"/>
    <property type="match status" value="1"/>
</dbReference>
<evidence type="ECO:0000259" key="13">
    <source>
        <dbReference type="PROSITE" id="PS50003"/>
    </source>
</evidence>
<evidence type="ECO:0000313" key="15">
    <source>
        <dbReference type="Ensembl" id="ENSMMOP00000020052.1"/>
    </source>
</evidence>
<dbReference type="Pfam" id="PF00169">
    <property type="entry name" value="PH"/>
    <property type="match status" value="1"/>
</dbReference>
<comment type="function">
    <text evidence="9">Plays a role in lysosomes movement and localization at the cell periphery acting as an effector of ARL8B. Required for ARL8B to exert its effects on lysosome location, recruits kinesin-1 to lysosomes and hence direct their movement toward microtubule plus ends. Binding to ARL8B provides a link from lysosomal membranes to plus-end-directed motility. Critical factor involved in NK cell-mediated cytotoxicity. Drives the polarization of cytolytic granules and microtubule-organizing centers (MTOCs) toward the immune synapse between effector NK lymphocytes and target cells. Required for maintenance of the Golgi apparatus organization. May play a role in membrane tubulation.</text>
</comment>
<dbReference type="Gene3D" id="1.20.58.900">
    <property type="match status" value="1"/>
</dbReference>
<evidence type="ECO:0000256" key="4">
    <source>
        <dbReference type="ARBA" id="ARBA00022990"/>
    </source>
</evidence>
<feature type="domain" description="RUN" evidence="14">
    <location>
        <begin position="36"/>
        <end position="158"/>
    </location>
</feature>
<dbReference type="PROSITE" id="PS50003">
    <property type="entry name" value="PH_DOMAIN"/>
    <property type="match status" value="1"/>
</dbReference>
<dbReference type="GO" id="GO:0032880">
    <property type="term" value="P:regulation of protein localization"/>
    <property type="evidence" value="ECO:0007669"/>
    <property type="project" value="TreeGrafter"/>
</dbReference>
<keyword evidence="5" id="KW-0472">Membrane</keyword>
<keyword evidence="4" id="KW-0007">Acetylation</keyword>
<dbReference type="Pfam" id="PF02759">
    <property type="entry name" value="RUN"/>
    <property type="match status" value="1"/>
</dbReference>
<evidence type="ECO:0000256" key="3">
    <source>
        <dbReference type="ARBA" id="ARBA00022553"/>
    </source>
</evidence>
<dbReference type="GO" id="GO:0010008">
    <property type="term" value="C:endosome membrane"/>
    <property type="evidence" value="ECO:0007669"/>
    <property type="project" value="TreeGrafter"/>
</dbReference>
<keyword evidence="16" id="KW-1185">Reference proteome</keyword>
<feature type="region of interest" description="Disordered" evidence="12">
    <location>
        <begin position="345"/>
        <end position="382"/>
    </location>
</feature>
<feature type="compositionally biased region" description="Low complexity" evidence="12">
    <location>
        <begin position="304"/>
        <end position="317"/>
    </location>
</feature>
<keyword evidence="2" id="KW-0963">Cytoplasm</keyword>
<dbReference type="InterPro" id="IPR037213">
    <property type="entry name" value="Run_dom_sf"/>
</dbReference>
<evidence type="ECO:0000259" key="14">
    <source>
        <dbReference type="PROSITE" id="PS50826"/>
    </source>
</evidence>
<feature type="region of interest" description="Disordered" evidence="12">
    <location>
        <begin position="291"/>
        <end position="324"/>
    </location>
</feature>
<evidence type="ECO:0000256" key="2">
    <source>
        <dbReference type="ARBA" id="ARBA00022490"/>
    </source>
</evidence>
<protein>
    <recommendedName>
        <fullName evidence="11">Pleckstrin homology domain-containing family M member 2</fullName>
    </recommendedName>
</protein>
<dbReference type="InterPro" id="IPR011993">
    <property type="entry name" value="PH-like_dom_sf"/>
</dbReference>
<proteinExistence type="predicted"/>
<dbReference type="STRING" id="94237.ENSMMOP00000020052"/>
<dbReference type="SUPFAM" id="SSF50729">
    <property type="entry name" value="PH domain-like"/>
    <property type="match status" value="1"/>
</dbReference>
<organism evidence="15 16">
    <name type="scientific">Mola mola</name>
    <name type="common">Ocean sunfish</name>
    <name type="synonym">Tetraodon mola</name>
    <dbReference type="NCBI Taxonomy" id="94237"/>
    <lineage>
        <taxon>Eukaryota</taxon>
        <taxon>Metazoa</taxon>
        <taxon>Chordata</taxon>
        <taxon>Craniata</taxon>
        <taxon>Vertebrata</taxon>
        <taxon>Euteleostomi</taxon>
        <taxon>Actinopterygii</taxon>
        <taxon>Neopterygii</taxon>
        <taxon>Teleostei</taxon>
        <taxon>Neoteleostei</taxon>
        <taxon>Acanthomorphata</taxon>
        <taxon>Eupercaria</taxon>
        <taxon>Tetraodontiformes</taxon>
        <taxon>Molidae</taxon>
        <taxon>Mola</taxon>
    </lineage>
</organism>
<dbReference type="OMA" id="PSEMIHS"/>
<dbReference type="PANTHER" id="PTHR46556:SF1">
    <property type="entry name" value="PLECKSTRIN HOMOLOGY DOMAIN-CONTAINING FAMILY M MEMBER 2"/>
    <property type="match status" value="1"/>
</dbReference>
<evidence type="ECO:0000256" key="6">
    <source>
        <dbReference type="ARBA" id="ARBA00023228"/>
    </source>
</evidence>
<dbReference type="GO" id="GO:0019894">
    <property type="term" value="F:kinesin binding"/>
    <property type="evidence" value="ECO:0007669"/>
    <property type="project" value="TreeGrafter"/>
</dbReference>
<evidence type="ECO:0000256" key="7">
    <source>
        <dbReference type="ARBA" id="ARBA00023765"/>
    </source>
</evidence>
<evidence type="ECO:0000313" key="16">
    <source>
        <dbReference type="Proteomes" id="UP000261620"/>
    </source>
</evidence>
<dbReference type="InterPro" id="IPR004012">
    <property type="entry name" value="Run_dom"/>
</dbReference>
<dbReference type="Gene3D" id="2.30.29.30">
    <property type="entry name" value="Pleckstrin-homology domain (PH domain)/Phosphotyrosine-binding domain (PTB)"/>
    <property type="match status" value="1"/>
</dbReference>
<feature type="region of interest" description="Disordered" evidence="12">
    <location>
        <begin position="469"/>
        <end position="492"/>
    </location>
</feature>